<dbReference type="Proteomes" id="UP001558652">
    <property type="component" value="Unassembled WGS sequence"/>
</dbReference>
<keyword evidence="3 4" id="KW-0862">Zinc</keyword>
<comment type="function">
    <text evidence="4">Reversible hydration of carbon dioxide.</text>
</comment>
<dbReference type="EC" id="4.2.1.1" evidence="4"/>
<comment type="caution">
    <text evidence="6">The sequence shown here is derived from an EMBL/GenBank/DDBJ whole genome shotgun (WGS) entry which is preliminary data.</text>
</comment>
<dbReference type="PANTHER" id="PTHR18952">
    <property type="entry name" value="CARBONIC ANHYDRASE"/>
    <property type="match status" value="1"/>
</dbReference>
<dbReference type="PANTHER" id="PTHR18952:SF137">
    <property type="entry name" value="CARBONIC ANHYDRASE"/>
    <property type="match status" value="1"/>
</dbReference>
<evidence type="ECO:0000313" key="7">
    <source>
        <dbReference type="Proteomes" id="UP001558652"/>
    </source>
</evidence>
<dbReference type="AlphaFoldDB" id="A0ABD0YMN7"/>
<proteinExistence type="inferred from homology"/>
<comment type="cofactor">
    <cofactor evidence="4">
        <name>Zn(2+)</name>
        <dbReference type="ChEBI" id="CHEBI:29105"/>
    </cofactor>
</comment>
<evidence type="ECO:0000256" key="3">
    <source>
        <dbReference type="ARBA" id="ARBA00022833"/>
    </source>
</evidence>
<keyword evidence="2 4" id="KW-0479">Metal-binding</keyword>
<feature type="domain" description="Alpha-carbonic anhydrase" evidence="5">
    <location>
        <begin position="1"/>
        <end position="249"/>
    </location>
</feature>
<dbReference type="InterPro" id="IPR018338">
    <property type="entry name" value="Carbonic_anhydrase_a-class_CS"/>
</dbReference>
<dbReference type="PROSITE" id="PS00162">
    <property type="entry name" value="ALPHA_CA_1"/>
    <property type="match status" value="1"/>
</dbReference>
<evidence type="ECO:0000256" key="2">
    <source>
        <dbReference type="ARBA" id="ARBA00022723"/>
    </source>
</evidence>
<comment type="similarity">
    <text evidence="1 4">Belongs to the alpha-carbonic anhydrase family.</text>
</comment>
<dbReference type="GO" id="GO:0004089">
    <property type="term" value="F:carbonate dehydratase activity"/>
    <property type="evidence" value="ECO:0007669"/>
    <property type="project" value="UniProtKB-UniRule"/>
</dbReference>
<keyword evidence="7" id="KW-1185">Reference proteome</keyword>
<dbReference type="InterPro" id="IPR036398">
    <property type="entry name" value="CA_dom_sf"/>
</dbReference>
<name>A0ABD0YMN7_9HEMI</name>
<dbReference type="Gene3D" id="3.10.200.10">
    <property type="entry name" value="Alpha carbonic anhydrase"/>
    <property type="match status" value="1"/>
</dbReference>
<sequence length="272" mass="31198">MTVQSSWHQHSEVCSGNYQSPIHIDPQKAVPLAIPALEMIGFRNLLPRPVSVTNNGHSVELKPSGRKHGKIFGALLSGIYNVEAIHFHWGRSNNRGSEHVISNVRYPLEMHIVTRNHRYETISEALKYKDGITVMAFFFHLRERGNSALQPLIDELEMVQTDGSTVYLSKSLTLSALLPHDIDIFYTYRGSLTTPPCSEAVTWIVFPDPMPISYTQMKKFRQLSMGPEAMVDNYRHLQPVGKRKIFVRRQASEFLIHRNVFRNHTVAEFWED</sequence>
<dbReference type="PROSITE" id="PS51144">
    <property type="entry name" value="ALPHA_CA_2"/>
    <property type="match status" value="1"/>
</dbReference>
<protein>
    <recommendedName>
        <fullName evidence="4">Carbonic anhydrase</fullName>
        <ecNumber evidence="4">4.2.1.1</ecNumber>
    </recommendedName>
</protein>
<keyword evidence="4" id="KW-0456">Lyase</keyword>
<organism evidence="6 7">
    <name type="scientific">Ranatra chinensis</name>
    <dbReference type="NCBI Taxonomy" id="642074"/>
    <lineage>
        <taxon>Eukaryota</taxon>
        <taxon>Metazoa</taxon>
        <taxon>Ecdysozoa</taxon>
        <taxon>Arthropoda</taxon>
        <taxon>Hexapoda</taxon>
        <taxon>Insecta</taxon>
        <taxon>Pterygota</taxon>
        <taxon>Neoptera</taxon>
        <taxon>Paraneoptera</taxon>
        <taxon>Hemiptera</taxon>
        <taxon>Heteroptera</taxon>
        <taxon>Panheteroptera</taxon>
        <taxon>Nepomorpha</taxon>
        <taxon>Nepidae</taxon>
        <taxon>Ranatrinae</taxon>
        <taxon>Ranatra</taxon>
    </lineage>
</organism>
<dbReference type="InterPro" id="IPR001148">
    <property type="entry name" value="CA_dom"/>
</dbReference>
<gene>
    <name evidence="6" type="ORF">AAG570_010385</name>
</gene>
<dbReference type="GO" id="GO:0008270">
    <property type="term" value="F:zinc ion binding"/>
    <property type="evidence" value="ECO:0007669"/>
    <property type="project" value="UniProtKB-UniRule"/>
</dbReference>
<dbReference type="EMBL" id="JBFDAA010000005">
    <property type="protein sequence ID" value="KAL1132430.1"/>
    <property type="molecule type" value="Genomic_DNA"/>
</dbReference>
<dbReference type="SMART" id="SM01057">
    <property type="entry name" value="Carb_anhydrase"/>
    <property type="match status" value="1"/>
</dbReference>
<comment type="catalytic activity">
    <reaction evidence="4">
        <text>hydrogencarbonate + H(+) = CO2 + H2O</text>
        <dbReference type="Rhea" id="RHEA:10748"/>
        <dbReference type="ChEBI" id="CHEBI:15377"/>
        <dbReference type="ChEBI" id="CHEBI:15378"/>
        <dbReference type="ChEBI" id="CHEBI:16526"/>
        <dbReference type="ChEBI" id="CHEBI:17544"/>
        <dbReference type="EC" id="4.2.1.1"/>
    </reaction>
</comment>
<evidence type="ECO:0000256" key="4">
    <source>
        <dbReference type="RuleBase" id="RU367011"/>
    </source>
</evidence>
<dbReference type="CDD" id="cd00326">
    <property type="entry name" value="alpha_CA"/>
    <property type="match status" value="1"/>
</dbReference>
<evidence type="ECO:0000259" key="5">
    <source>
        <dbReference type="PROSITE" id="PS51144"/>
    </source>
</evidence>
<dbReference type="Pfam" id="PF00194">
    <property type="entry name" value="Carb_anhydrase"/>
    <property type="match status" value="1"/>
</dbReference>
<dbReference type="SUPFAM" id="SSF51069">
    <property type="entry name" value="Carbonic anhydrase"/>
    <property type="match status" value="1"/>
</dbReference>
<reference evidence="6 7" key="1">
    <citation type="submission" date="2024-07" db="EMBL/GenBank/DDBJ databases">
        <title>Chromosome-level genome assembly of the water stick insect Ranatra chinensis (Heteroptera: Nepidae).</title>
        <authorList>
            <person name="Liu X."/>
        </authorList>
    </citation>
    <scope>NUCLEOTIDE SEQUENCE [LARGE SCALE GENOMIC DNA]</scope>
    <source>
        <strain evidence="6">Cailab_2021Rc</strain>
        <tissue evidence="6">Muscle</tissue>
    </source>
</reference>
<accession>A0ABD0YMN7</accession>
<evidence type="ECO:0000313" key="6">
    <source>
        <dbReference type="EMBL" id="KAL1132430.1"/>
    </source>
</evidence>
<evidence type="ECO:0000256" key="1">
    <source>
        <dbReference type="ARBA" id="ARBA00010718"/>
    </source>
</evidence>
<dbReference type="InterPro" id="IPR023561">
    <property type="entry name" value="Carbonic_anhydrase_a-class"/>
</dbReference>